<dbReference type="EMBL" id="LCAH01000004">
    <property type="protein sequence ID" value="KKR87238.1"/>
    <property type="molecule type" value="Genomic_DNA"/>
</dbReference>
<keyword evidence="1" id="KW-0812">Transmembrane</keyword>
<gene>
    <name evidence="2" type="ORF">UU35_C0004G0011</name>
</gene>
<protein>
    <submittedName>
        <fullName evidence="2">Uncharacterized protein</fullName>
    </submittedName>
</protein>
<evidence type="ECO:0000313" key="2">
    <source>
        <dbReference type="EMBL" id="KKR87238.1"/>
    </source>
</evidence>
<accession>A0A0G0UEA7</accession>
<feature type="transmembrane region" description="Helical" evidence="1">
    <location>
        <begin position="48"/>
        <end position="69"/>
    </location>
</feature>
<comment type="caution">
    <text evidence="2">The sequence shown here is derived from an EMBL/GenBank/DDBJ whole genome shotgun (WGS) entry which is preliminary data.</text>
</comment>
<dbReference type="Proteomes" id="UP000034616">
    <property type="component" value="Unassembled WGS sequence"/>
</dbReference>
<name>A0A0G0UEA7_9BACT</name>
<organism evidence="2 3">
    <name type="scientific">Candidatus Uhrbacteria bacterium GW2011_GWC2_41_11</name>
    <dbReference type="NCBI Taxonomy" id="1618985"/>
    <lineage>
        <taxon>Bacteria</taxon>
        <taxon>Candidatus Uhriibacteriota</taxon>
    </lineage>
</organism>
<keyword evidence="1" id="KW-1133">Transmembrane helix</keyword>
<evidence type="ECO:0000313" key="3">
    <source>
        <dbReference type="Proteomes" id="UP000034616"/>
    </source>
</evidence>
<feature type="transmembrane region" description="Helical" evidence="1">
    <location>
        <begin position="7"/>
        <end position="28"/>
    </location>
</feature>
<dbReference type="AlphaFoldDB" id="A0A0G0UEA7"/>
<evidence type="ECO:0000256" key="1">
    <source>
        <dbReference type="SAM" id="Phobius"/>
    </source>
</evidence>
<keyword evidence="1" id="KW-0472">Membrane</keyword>
<reference evidence="2 3" key="1">
    <citation type="journal article" date="2015" name="Nature">
        <title>rRNA introns, odd ribosomes, and small enigmatic genomes across a large radiation of phyla.</title>
        <authorList>
            <person name="Brown C.T."/>
            <person name="Hug L.A."/>
            <person name="Thomas B.C."/>
            <person name="Sharon I."/>
            <person name="Castelle C.J."/>
            <person name="Singh A."/>
            <person name="Wilkins M.J."/>
            <person name="Williams K.H."/>
            <person name="Banfield J.F."/>
        </authorList>
    </citation>
    <scope>NUCLEOTIDE SEQUENCE [LARGE SCALE GENOMIC DNA]</scope>
</reference>
<proteinExistence type="predicted"/>
<sequence>MSPFFRVPLGFLIVVVGIHMVWKTDFYYDLTGPIDFAEDKLGFGGTRSFLKLIGIGVCFIGMAVVSNLISDILQVIAHIFVRT</sequence>